<feature type="compositionally biased region" description="Basic and acidic residues" evidence="1">
    <location>
        <begin position="57"/>
        <end position="68"/>
    </location>
</feature>
<feature type="region of interest" description="Disordered" evidence="1">
    <location>
        <begin position="35"/>
        <end position="119"/>
    </location>
</feature>
<gene>
    <name evidence="2" type="ORF">O181_000956</name>
</gene>
<feature type="compositionally biased region" description="Polar residues" evidence="1">
    <location>
        <begin position="94"/>
        <end position="106"/>
    </location>
</feature>
<protein>
    <submittedName>
        <fullName evidence="2">Uncharacterized protein</fullName>
    </submittedName>
</protein>
<sequence length="365" mass="39687">MPLRQSPRFAQKDSIRSSLKFQRCSANREDYFLGSKALSSGGSKKHSPHCQRTPVAESKKHQCKELRTDILSPSPLGTPNPATDLKSPQAKAPFQQSAPNLATNLESPPAKAPCQPSRPHSLDLTSIKAVCTSLQDLLEAAAKKDFSPKRLVSSPEKSANECPQLSTPWRAMPLRQSPRFAQKESIQSSVKSQLDLANRKVDFFSSKGVSPGGSKKRSPHCVKEPLSESKKSQYPETRNDKSSSSPLGPPKLTTNLKKNLAEPPSQRSSPCAPEITSVQRGVLLYKLLGAVPEEDFKSPVPFLSSSYATSDQSLPTSNISLQYSAKSLNAVSNATTLPTHLSCSASFRLDISFDAKEHSGYVRLS</sequence>
<dbReference type="AlphaFoldDB" id="A0A9Q3BA21"/>
<reference evidence="2" key="1">
    <citation type="submission" date="2021-03" db="EMBL/GenBank/DDBJ databases">
        <title>Draft genome sequence of rust myrtle Austropuccinia psidii MF-1, a brazilian biotype.</title>
        <authorList>
            <person name="Quecine M.C."/>
            <person name="Pachon D.M.R."/>
            <person name="Bonatelli M.L."/>
            <person name="Correr F.H."/>
            <person name="Franceschini L.M."/>
            <person name="Leite T.F."/>
            <person name="Margarido G.R.A."/>
            <person name="Almeida C.A."/>
            <person name="Ferrarezi J.A."/>
            <person name="Labate C.A."/>
        </authorList>
    </citation>
    <scope>NUCLEOTIDE SEQUENCE</scope>
    <source>
        <strain evidence="2">MF-1</strain>
    </source>
</reference>
<evidence type="ECO:0000256" key="1">
    <source>
        <dbReference type="SAM" id="MobiDB-lite"/>
    </source>
</evidence>
<feature type="compositionally biased region" description="Basic and acidic residues" evidence="1">
    <location>
        <begin position="221"/>
        <end position="241"/>
    </location>
</feature>
<dbReference type="EMBL" id="AVOT02000129">
    <property type="protein sequence ID" value="MBW0461241.1"/>
    <property type="molecule type" value="Genomic_DNA"/>
</dbReference>
<name>A0A9Q3BA21_9BASI</name>
<organism evidence="2 3">
    <name type="scientific">Austropuccinia psidii MF-1</name>
    <dbReference type="NCBI Taxonomy" id="1389203"/>
    <lineage>
        <taxon>Eukaryota</taxon>
        <taxon>Fungi</taxon>
        <taxon>Dikarya</taxon>
        <taxon>Basidiomycota</taxon>
        <taxon>Pucciniomycotina</taxon>
        <taxon>Pucciniomycetes</taxon>
        <taxon>Pucciniales</taxon>
        <taxon>Sphaerophragmiaceae</taxon>
        <taxon>Austropuccinia</taxon>
    </lineage>
</organism>
<accession>A0A9Q3BA21</accession>
<feature type="compositionally biased region" description="Polar residues" evidence="1">
    <location>
        <begin position="155"/>
        <end position="167"/>
    </location>
</feature>
<feature type="region of interest" description="Disordered" evidence="1">
    <location>
        <begin position="205"/>
        <end position="273"/>
    </location>
</feature>
<evidence type="ECO:0000313" key="3">
    <source>
        <dbReference type="Proteomes" id="UP000765509"/>
    </source>
</evidence>
<keyword evidence="3" id="KW-1185">Reference proteome</keyword>
<proteinExistence type="predicted"/>
<comment type="caution">
    <text evidence="2">The sequence shown here is derived from an EMBL/GenBank/DDBJ whole genome shotgun (WGS) entry which is preliminary data.</text>
</comment>
<dbReference type="Proteomes" id="UP000765509">
    <property type="component" value="Unassembled WGS sequence"/>
</dbReference>
<feature type="region of interest" description="Disordered" evidence="1">
    <location>
        <begin position="146"/>
        <end position="171"/>
    </location>
</feature>
<evidence type="ECO:0000313" key="2">
    <source>
        <dbReference type="EMBL" id="MBW0461241.1"/>
    </source>
</evidence>